<dbReference type="PANTHER" id="PTHR46209:SF3">
    <property type="entry name" value="PX DOMAIN-CONTAINING PROTEIN"/>
    <property type="match status" value="1"/>
</dbReference>
<reference evidence="13" key="3">
    <citation type="submission" date="2015-06" db="UniProtKB">
        <authorList>
            <consortium name="EnsemblMetazoa"/>
        </authorList>
    </citation>
    <scope>IDENTIFICATION</scope>
</reference>
<keyword evidence="4" id="KW-0813">Transport</keyword>
<dbReference type="GO" id="GO:0006886">
    <property type="term" value="P:intracellular protein transport"/>
    <property type="evidence" value="ECO:0007669"/>
    <property type="project" value="InterPro"/>
</dbReference>
<evidence type="ECO:0000256" key="5">
    <source>
        <dbReference type="ARBA" id="ARBA00022490"/>
    </source>
</evidence>
<dbReference type="Proteomes" id="UP000014760">
    <property type="component" value="Unassembled WGS sequence"/>
</dbReference>
<keyword evidence="7" id="KW-0653">Protein transport</keyword>
<evidence type="ECO:0000259" key="11">
    <source>
        <dbReference type="PROSITE" id="PS50195"/>
    </source>
</evidence>
<evidence type="ECO:0000256" key="7">
    <source>
        <dbReference type="ARBA" id="ARBA00022927"/>
    </source>
</evidence>
<keyword evidence="5" id="KW-0963">Cytoplasm</keyword>
<feature type="non-terminal residue" evidence="12">
    <location>
        <position position="1"/>
    </location>
</feature>
<dbReference type="OMA" id="FPYWSDF"/>
<dbReference type="OrthoDB" id="5227681at2759"/>
<keyword evidence="6" id="KW-0967">Endosome</keyword>
<name>R7TZ92_CAPTE</name>
<evidence type="ECO:0000256" key="10">
    <source>
        <dbReference type="ARBA" id="ARBA00029433"/>
    </source>
</evidence>
<organism evidence="12">
    <name type="scientific">Capitella teleta</name>
    <name type="common">Polychaete worm</name>
    <dbReference type="NCBI Taxonomy" id="283909"/>
    <lineage>
        <taxon>Eukaryota</taxon>
        <taxon>Metazoa</taxon>
        <taxon>Spiralia</taxon>
        <taxon>Lophotrochozoa</taxon>
        <taxon>Annelida</taxon>
        <taxon>Polychaeta</taxon>
        <taxon>Sedentaria</taxon>
        <taxon>Scolecida</taxon>
        <taxon>Capitellidae</taxon>
        <taxon>Capitella</taxon>
    </lineage>
</organism>
<dbReference type="SUPFAM" id="SSF64268">
    <property type="entry name" value="PX domain"/>
    <property type="match status" value="1"/>
</dbReference>
<keyword evidence="14" id="KW-1185">Reference proteome</keyword>
<comment type="similarity">
    <text evidence="3">Belongs to the sorting nexin family.</text>
</comment>
<evidence type="ECO:0000256" key="9">
    <source>
        <dbReference type="ARBA" id="ARBA00023136"/>
    </source>
</evidence>
<evidence type="ECO:0000256" key="1">
    <source>
        <dbReference type="ARBA" id="ARBA00004177"/>
    </source>
</evidence>
<dbReference type="GO" id="GO:0016050">
    <property type="term" value="P:vesicle organization"/>
    <property type="evidence" value="ECO:0007669"/>
    <property type="project" value="TreeGrafter"/>
</dbReference>
<dbReference type="PANTHER" id="PTHR46209">
    <property type="entry name" value="PX DOMAIN-CONTAINING PROTEIN"/>
    <property type="match status" value="1"/>
</dbReference>
<accession>R7TZ92</accession>
<reference evidence="14" key="1">
    <citation type="submission" date="2012-12" db="EMBL/GenBank/DDBJ databases">
        <authorList>
            <person name="Hellsten U."/>
            <person name="Grimwood J."/>
            <person name="Chapman J.A."/>
            <person name="Shapiro H."/>
            <person name="Aerts A."/>
            <person name="Otillar R.P."/>
            <person name="Terry A.Y."/>
            <person name="Boore J.L."/>
            <person name="Simakov O."/>
            <person name="Marletaz F."/>
            <person name="Cho S.-J."/>
            <person name="Edsinger-Gonzales E."/>
            <person name="Havlak P."/>
            <person name="Kuo D.-H."/>
            <person name="Larsson T."/>
            <person name="Lv J."/>
            <person name="Arendt D."/>
            <person name="Savage R."/>
            <person name="Osoegawa K."/>
            <person name="de Jong P."/>
            <person name="Lindberg D.R."/>
            <person name="Seaver E.C."/>
            <person name="Weisblat D.A."/>
            <person name="Putnam N.H."/>
            <person name="Grigoriev I.V."/>
            <person name="Rokhsar D.S."/>
        </authorList>
    </citation>
    <scope>NUCLEOTIDE SEQUENCE</scope>
    <source>
        <strain evidence="14">I ESC-2004</strain>
    </source>
</reference>
<dbReference type="HOGENOM" id="CLU_1976000_0_0_1"/>
<evidence type="ECO:0000256" key="6">
    <source>
        <dbReference type="ARBA" id="ARBA00022753"/>
    </source>
</evidence>
<evidence type="ECO:0000256" key="4">
    <source>
        <dbReference type="ARBA" id="ARBA00022448"/>
    </source>
</evidence>
<dbReference type="GO" id="GO:0005768">
    <property type="term" value="C:endosome"/>
    <property type="evidence" value="ECO:0007669"/>
    <property type="project" value="UniProtKB-SubCell"/>
</dbReference>
<evidence type="ECO:0000256" key="8">
    <source>
        <dbReference type="ARBA" id="ARBA00023121"/>
    </source>
</evidence>
<dbReference type="PROSITE" id="PS50195">
    <property type="entry name" value="PX"/>
    <property type="match status" value="1"/>
</dbReference>
<keyword evidence="9" id="KW-0472">Membrane</keyword>
<dbReference type="EMBL" id="KB307055">
    <property type="protein sequence ID" value="ELT99253.1"/>
    <property type="molecule type" value="Genomic_DNA"/>
</dbReference>
<evidence type="ECO:0000256" key="3">
    <source>
        <dbReference type="ARBA" id="ARBA00010883"/>
    </source>
</evidence>
<evidence type="ECO:0000313" key="12">
    <source>
        <dbReference type="EMBL" id="ELT99253.1"/>
    </source>
</evidence>
<keyword evidence="8" id="KW-0446">Lipid-binding</keyword>
<protein>
    <recommendedName>
        <fullName evidence="11">PX domain-containing protein</fullName>
    </recommendedName>
</protein>
<dbReference type="STRING" id="283909.R7TZ92"/>
<dbReference type="InterPro" id="IPR001683">
    <property type="entry name" value="PX_dom"/>
</dbReference>
<dbReference type="GO" id="GO:1901981">
    <property type="term" value="F:phosphatidylinositol phosphate binding"/>
    <property type="evidence" value="ECO:0007669"/>
    <property type="project" value="TreeGrafter"/>
</dbReference>
<evidence type="ECO:0000256" key="2">
    <source>
        <dbReference type="ARBA" id="ARBA00004496"/>
    </source>
</evidence>
<comment type="subcellular location">
    <subcellularLocation>
        <location evidence="2">Cytoplasm</location>
    </subcellularLocation>
    <subcellularLocation>
        <location evidence="10">Endomembrane system</location>
        <topology evidence="10">Peripheral membrane protein</topology>
        <orientation evidence="10">Cytoplasmic side</orientation>
    </subcellularLocation>
    <subcellularLocation>
        <location evidence="1">Endosome</location>
    </subcellularLocation>
</comment>
<dbReference type="EMBL" id="AMQN01010103">
    <property type="status" value="NOT_ANNOTATED_CDS"/>
    <property type="molecule type" value="Genomic_DNA"/>
</dbReference>
<gene>
    <name evidence="12" type="ORF">CAPTEDRAFT_104343</name>
</gene>
<sequence length="127" mass="14751">SNDQAFSNVHSEARRRYSDFVWLRKHLADRFHKKQVHCALLLTPPKLPPKTFFQSKLDPLVVENRKMGLEKFLCDVLKDREYLPDIRLHLFLQTDMPVDNIESSVSGISTHAPFTMTVVTERAVSEE</sequence>
<dbReference type="Gene3D" id="3.30.1520.10">
    <property type="entry name" value="Phox-like domain"/>
    <property type="match status" value="1"/>
</dbReference>
<reference evidence="12 14" key="2">
    <citation type="journal article" date="2013" name="Nature">
        <title>Insights into bilaterian evolution from three spiralian genomes.</title>
        <authorList>
            <person name="Simakov O."/>
            <person name="Marletaz F."/>
            <person name="Cho S.J."/>
            <person name="Edsinger-Gonzales E."/>
            <person name="Havlak P."/>
            <person name="Hellsten U."/>
            <person name="Kuo D.H."/>
            <person name="Larsson T."/>
            <person name="Lv J."/>
            <person name="Arendt D."/>
            <person name="Savage R."/>
            <person name="Osoegawa K."/>
            <person name="de Jong P."/>
            <person name="Grimwood J."/>
            <person name="Chapman J.A."/>
            <person name="Shapiro H."/>
            <person name="Aerts A."/>
            <person name="Otillar R.P."/>
            <person name="Terry A.Y."/>
            <person name="Boore J.L."/>
            <person name="Grigoriev I.V."/>
            <person name="Lindberg D.R."/>
            <person name="Seaver E.C."/>
            <person name="Weisblat D.A."/>
            <person name="Putnam N.H."/>
            <person name="Rokhsar D.S."/>
        </authorList>
    </citation>
    <scope>NUCLEOTIDE SEQUENCE</scope>
    <source>
        <strain evidence="12 14">I ESC-2004</strain>
    </source>
</reference>
<evidence type="ECO:0000313" key="13">
    <source>
        <dbReference type="EnsemblMetazoa" id="CapteP104343"/>
    </source>
</evidence>
<dbReference type="InterPro" id="IPR036871">
    <property type="entry name" value="PX_dom_sf"/>
</dbReference>
<feature type="domain" description="PX" evidence="11">
    <location>
        <begin position="1"/>
        <end position="98"/>
    </location>
</feature>
<dbReference type="EnsemblMetazoa" id="CapteT104343">
    <property type="protein sequence ID" value="CapteP104343"/>
    <property type="gene ID" value="CapteG104343"/>
</dbReference>
<dbReference type="Pfam" id="PF00787">
    <property type="entry name" value="PX"/>
    <property type="match status" value="1"/>
</dbReference>
<dbReference type="AlphaFoldDB" id="R7TZ92"/>
<evidence type="ECO:0000313" key="14">
    <source>
        <dbReference type="Proteomes" id="UP000014760"/>
    </source>
</evidence>
<proteinExistence type="inferred from homology"/>
<dbReference type="InterPro" id="IPR043544">
    <property type="entry name" value="SNX10/11"/>
</dbReference>